<name>A0A5B7K8H8_PORTR</name>
<evidence type="ECO:0000313" key="1">
    <source>
        <dbReference type="EMBL" id="MPD01518.1"/>
    </source>
</evidence>
<gene>
    <name evidence="1" type="ORF">E2C01_097050</name>
</gene>
<organism evidence="1 2">
    <name type="scientific">Portunus trituberculatus</name>
    <name type="common">Swimming crab</name>
    <name type="synonym">Neptunus trituberculatus</name>
    <dbReference type="NCBI Taxonomy" id="210409"/>
    <lineage>
        <taxon>Eukaryota</taxon>
        <taxon>Metazoa</taxon>
        <taxon>Ecdysozoa</taxon>
        <taxon>Arthropoda</taxon>
        <taxon>Crustacea</taxon>
        <taxon>Multicrustacea</taxon>
        <taxon>Malacostraca</taxon>
        <taxon>Eumalacostraca</taxon>
        <taxon>Eucarida</taxon>
        <taxon>Decapoda</taxon>
        <taxon>Pleocyemata</taxon>
        <taxon>Brachyura</taxon>
        <taxon>Eubrachyura</taxon>
        <taxon>Portunoidea</taxon>
        <taxon>Portunidae</taxon>
        <taxon>Portuninae</taxon>
        <taxon>Portunus</taxon>
    </lineage>
</organism>
<comment type="caution">
    <text evidence="1">The sequence shown here is derived from an EMBL/GenBank/DDBJ whole genome shotgun (WGS) entry which is preliminary data.</text>
</comment>
<proteinExistence type="predicted"/>
<reference evidence="1 2" key="1">
    <citation type="submission" date="2019-05" db="EMBL/GenBank/DDBJ databases">
        <title>Another draft genome of Portunus trituberculatus and its Hox gene families provides insights of decapod evolution.</title>
        <authorList>
            <person name="Jeong J.-H."/>
            <person name="Song I."/>
            <person name="Kim S."/>
            <person name="Choi T."/>
            <person name="Kim D."/>
            <person name="Ryu S."/>
            <person name="Kim W."/>
        </authorList>
    </citation>
    <scope>NUCLEOTIDE SEQUENCE [LARGE SCALE GENOMIC DNA]</scope>
    <source>
        <tissue evidence="1">Muscle</tissue>
    </source>
</reference>
<dbReference type="AlphaFoldDB" id="A0A5B7K8H8"/>
<dbReference type="Proteomes" id="UP000324222">
    <property type="component" value="Unassembled WGS sequence"/>
</dbReference>
<protein>
    <submittedName>
        <fullName evidence="1">Uncharacterized protein</fullName>
    </submittedName>
</protein>
<evidence type="ECO:0000313" key="2">
    <source>
        <dbReference type="Proteomes" id="UP000324222"/>
    </source>
</evidence>
<keyword evidence="2" id="KW-1185">Reference proteome</keyword>
<dbReference type="EMBL" id="VSRR010127470">
    <property type="protein sequence ID" value="MPD01518.1"/>
    <property type="molecule type" value="Genomic_DNA"/>
</dbReference>
<sequence>MMAYSIERLVVVVVVVVVVAAGEPHLLFSEPRQFASGIPPISSAG</sequence>
<accession>A0A5B7K8H8</accession>